<dbReference type="Proteomes" id="UP000240418">
    <property type="component" value="Unassembled WGS sequence"/>
</dbReference>
<accession>A0A2P8FEC0</accession>
<dbReference type="RefSeq" id="WP_106608079.1">
    <property type="nucleotide sequence ID" value="NZ_PYGJ01000004.1"/>
</dbReference>
<dbReference type="GO" id="GO:0000976">
    <property type="term" value="F:transcription cis-regulatory region binding"/>
    <property type="evidence" value="ECO:0007669"/>
    <property type="project" value="TreeGrafter"/>
</dbReference>
<protein>
    <submittedName>
        <fullName evidence="5">AraC family transcriptional regulator</fullName>
    </submittedName>
</protein>
<dbReference type="SUPFAM" id="SSF46689">
    <property type="entry name" value="Homeodomain-like"/>
    <property type="match status" value="1"/>
</dbReference>
<comment type="caution">
    <text evidence="5">The sequence shown here is derived from an EMBL/GenBank/DDBJ whole genome shotgun (WGS) entry which is preliminary data.</text>
</comment>
<feature type="domain" description="HTH araC/xylS-type" evidence="4">
    <location>
        <begin position="230"/>
        <end position="328"/>
    </location>
</feature>
<keyword evidence="3" id="KW-0804">Transcription</keyword>
<dbReference type="PROSITE" id="PS01124">
    <property type="entry name" value="HTH_ARAC_FAMILY_2"/>
    <property type="match status" value="1"/>
</dbReference>
<dbReference type="InterPro" id="IPR020449">
    <property type="entry name" value="Tscrpt_reg_AraC-type_HTH"/>
</dbReference>
<dbReference type="PANTHER" id="PTHR47894:SF4">
    <property type="entry name" value="HTH-TYPE TRANSCRIPTIONAL REGULATOR GADX"/>
    <property type="match status" value="1"/>
</dbReference>
<evidence type="ECO:0000256" key="3">
    <source>
        <dbReference type="ARBA" id="ARBA00023163"/>
    </source>
</evidence>
<reference evidence="5 6" key="1">
    <citation type="submission" date="2018-03" db="EMBL/GenBank/DDBJ databases">
        <title>Genomic Encyclopedia of Archaeal and Bacterial Type Strains, Phase II (KMG-II): from individual species to whole genera.</title>
        <authorList>
            <person name="Goeker M."/>
        </authorList>
    </citation>
    <scope>NUCLEOTIDE SEQUENCE [LARGE SCALE GENOMIC DNA]</scope>
    <source>
        <strain evidence="5 6">DSM 100673</strain>
    </source>
</reference>
<evidence type="ECO:0000313" key="6">
    <source>
        <dbReference type="Proteomes" id="UP000240418"/>
    </source>
</evidence>
<dbReference type="InterPro" id="IPR009057">
    <property type="entry name" value="Homeodomain-like_sf"/>
</dbReference>
<dbReference type="Gene3D" id="1.10.10.60">
    <property type="entry name" value="Homeodomain-like"/>
    <property type="match status" value="1"/>
</dbReference>
<dbReference type="EMBL" id="PYGJ01000004">
    <property type="protein sequence ID" value="PSL20065.1"/>
    <property type="molecule type" value="Genomic_DNA"/>
</dbReference>
<dbReference type="GO" id="GO:0005829">
    <property type="term" value="C:cytosol"/>
    <property type="evidence" value="ECO:0007669"/>
    <property type="project" value="TreeGrafter"/>
</dbReference>
<dbReference type="InterPro" id="IPR018060">
    <property type="entry name" value="HTH_AraC"/>
</dbReference>
<dbReference type="AlphaFoldDB" id="A0A2P8FEC0"/>
<sequence length="341" mass="37930">MTRENIPTTRAAHLLLYCDILSDIGTPVEREIERAGLPPNLSEMPDALVNNILATQFVGFCERLEGVEDLGWLGASHFALPSFSNEVTDGLRSRSSLSGKMELFRALSALEDSHLDVRVVEYGKRADLVCDMLLPTELVGMSCSEWVQLAVLIEIVRSVIGPTWTPHALNFRTAFKPAREAQAAFPDSRFRFGQARTSITIDSDLLECCSFEIAGDKNGLSAPENFCQIETLKQLIRPYLLTAPPPIDLLADMVDSSARSFQRWLLANGTSYRKLVNETRGEMAKEMLADEDMSLIQVAMYLGYENQSNFGRSFKKTTGVSPAMYRKGINKTKTYQGLMPA</sequence>
<dbReference type="PRINTS" id="PR00032">
    <property type="entry name" value="HTHARAC"/>
</dbReference>
<name>A0A2P8FEC0_9RHOB</name>
<proteinExistence type="predicted"/>
<keyword evidence="2" id="KW-0238">DNA-binding</keyword>
<dbReference type="GO" id="GO:0003700">
    <property type="term" value="F:DNA-binding transcription factor activity"/>
    <property type="evidence" value="ECO:0007669"/>
    <property type="project" value="InterPro"/>
</dbReference>
<evidence type="ECO:0000256" key="2">
    <source>
        <dbReference type="ARBA" id="ARBA00023125"/>
    </source>
</evidence>
<evidence type="ECO:0000259" key="4">
    <source>
        <dbReference type="PROSITE" id="PS01124"/>
    </source>
</evidence>
<keyword evidence="1" id="KW-0805">Transcription regulation</keyword>
<dbReference type="PANTHER" id="PTHR47894">
    <property type="entry name" value="HTH-TYPE TRANSCRIPTIONAL REGULATOR GADX"/>
    <property type="match status" value="1"/>
</dbReference>
<organism evidence="5 6">
    <name type="scientific">Shimia abyssi</name>
    <dbReference type="NCBI Taxonomy" id="1662395"/>
    <lineage>
        <taxon>Bacteria</taxon>
        <taxon>Pseudomonadati</taxon>
        <taxon>Pseudomonadota</taxon>
        <taxon>Alphaproteobacteria</taxon>
        <taxon>Rhodobacterales</taxon>
        <taxon>Roseobacteraceae</taxon>
    </lineage>
</organism>
<gene>
    <name evidence="5" type="ORF">CLV88_104125</name>
</gene>
<dbReference type="InterPro" id="IPR032687">
    <property type="entry name" value="AraC-type_N"/>
</dbReference>
<evidence type="ECO:0000256" key="1">
    <source>
        <dbReference type="ARBA" id="ARBA00023015"/>
    </source>
</evidence>
<dbReference type="Pfam" id="PF12625">
    <property type="entry name" value="Arabinose_bd"/>
    <property type="match status" value="1"/>
</dbReference>
<dbReference type="SMART" id="SM00342">
    <property type="entry name" value="HTH_ARAC"/>
    <property type="match status" value="1"/>
</dbReference>
<evidence type="ECO:0000313" key="5">
    <source>
        <dbReference type="EMBL" id="PSL20065.1"/>
    </source>
</evidence>
<dbReference type="Pfam" id="PF12833">
    <property type="entry name" value="HTH_18"/>
    <property type="match status" value="1"/>
</dbReference>
<keyword evidence="6" id="KW-1185">Reference proteome</keyword>